<dbReference type="InterPro" id="IPR000944">
    <property type="entry name" value="Tscrpt_reg_Rrf2"/>
</dbReference>
<evidence type="ECO:0000313" key="5">
    <source>
        <dbReference type="Proteomes" id="UP000242310"/>
    </source>
</evidence>
<dbReference type="GO" id="GO:0003677">
    <property type="term" value="F:DNA binding"/>
    <property type="evidence" value="ECO:0007669"/>
    <property type="project" value="UniProtKB-KW"/>
</dbReference>
<dbReference type="InterPro" id="IPR036390">
    <property type="entry name" value="WH_DNA-bd_sf"/>
</dbReference>
<gene>
    <name evidence="4" type="ORF">B0H94_11319</name>
</gene>
<evidence type="ECO:0000256" key="3">
    <source>
        <dbReference type="ARBA" id="ARBA00040173"/>
    </source>
</evidence>
<evidence type="ECO:0000256" key="1">
    <source>
        <dbReference type="ARBA" id="ARBA00023125"/>
    </source>
</evidence>
<dbReference type="RefSeq" id="WP_106589546.1">
    <property type="nucleotide sequence ID" value="NZ_PYAV01000013.1"/>
</dbReference>
<proteinExistence type="predicted"/>
<dbReference type="EMBL" id="PYAV01000013">
    <property type="protein sequence ID" value="PSL42733.1"/>
    <property type="molecule type" value="Genomic_DNA"/>
</dbReference>
<name>A0A2P8H924_9BACI</name>
<dbReference type="InterPro" id="IPR036388">
    <property type="entry name" value="WH-like_DNA-bd_sf"/>
</dbReference>
<dbReference type="PROSITE" id="PS01332">
    <property type="entry name" value="HTH_RRF2_1"/>
    <property type="match status" value="1"/>
</dbReference>
<dbReference type="SUPFAM" id="SSF46785">
    <property type="entry name" value="Winged helix' DNA-binding domain"/>
    <property type="match status" value="1"/>
</dbReference>
<dbReference type="PANTHER" id="PTHR33221">
    <property type="entry name" value="WINGED HELIX-TURN-HELIX TRANSCRIPTIONAL REGULATOR, RRF2 FAMILY"/>
    <property type="match status" value="1"/>
</dbReference>
<dbReference type="Pfam" id="PF02082">
    <property type="entry name" value="Rrf2"/>
    <property type="match status" value="1"/>
</dbReference>
<accession>A0A2P8H924</accession>
<comment type="caution">
    <text evidence="4">The sequence shown here is derived from an EMBL/GenBank/DDBJ whole genome shotgun (WGS) entry which is preliminary data.</text>
</comment>
<dbReference type="InterPro" id="IPR030489">
    <property type="entry name" value="TR_Rrf2-type_CS"/>
</dbReference>
<dbReference type="PROSITE" id="PS51197">
    <property type="entry name" value="HTH_RRF2_2"/>
    <property type="match status" value="1"/>
</dbReference>
<evidence type="ECO:0000256" key="2">
    <source>
        <dbReference type="ARBA" id="ARBA00034078"/>
    </source>
</evidence>
<dbReference type="Proteomes" id="UP000242310">
    <property type="component" value="Unassembled WGS sequence"/>
</dbReference>
<protein>
    <recommendedName>
        <fullName evidence="3">HTH-type transcriptional regulator NsrR</fullName>
    </recommendedName>
</protein>
<dbReference type="GO" id="GO:0005829">
    <property type="term" value="C:cytosol"/>
    <property type="evidence" value="ECO:0007669"/>
    <property type="project" value="TreeGrafter"/>
</dbReference>
<sequence length="144" mass="16283">MHLKKYTDYALRVLIYAAAKPESELVNKKEIAEAYGISENHIAKIVYELSKFGLIETIRGRGGGIQLADKPSQINVGDVVRKMEGDFALFECFDPKTNDCVLTPACKLRHVLHDALGAFLEVLDQYTLEDMVENREELRHLLGF</sequence>
<dbReference type="Gene3D" id="1.10.10.10">
    <property type="entry name" value="Winged helix-like DNA-binding domain superfamily/Winged helix DNA-binding domain"/>
    <property type="match status" value="1"/>
</dbReference>
<keyword evidence="1" id="KW-0238">DNA-binding</keyword>
<organism evidence="4 5">
    <name type="scientific">Salsuginibacillus halophilus</name>
    <dbReference type="NCBI Taxonomy" id="517424"/>
    <lineage>
        <taxon>Bacteria</taxon>
        <taxon>Bacillati</taxon>
        <taxon>Bacillota</taxon>
        <taxon>Bacilli</taxon>
        <taxon>Bacillales</taxon>
        <taxon>Bacillaceae</taxon>
        <taxon>Salsuginibacillus</taxon>
    </lineage>
</organism>
<keyword evidence="5" id="KW-1185">Reference proteome</keyword>
<dbReference type="PANTHER" id="PTHR33221:SF4">
    <property type="entry name" value="HTH-TYPE TRANSCRIPTIONAL REPRESSOR NSRR"/>
    <property type="match status" value="1"/>
</dbReference>
<dbReference type="OrthoDB" id="9795923at2"/>
<dbReference type="AlphaFoldDB" id="A0A2P8H924"/>
<dbReference type="GO" id="GO:0003700">
    <property type="term" value="F:DNA-binding transcription factor activity"/>
    <property type="evidence" value="ECO:0007669"/>
    <property type="project" value="TreeGrafter"/>
</dbReference>
<dbReference type="NCBIfam" id="TIGR00738">
    <property type="entry name" value="rrf2_super"/>
    <property type="match status" value="1"/>
</dbReference>
<reference evidence="4 5" key="1">
    <citation type="submission" date="2018-03" db="EMBL/GenBank/DDBJ databases">
        <title>Genomic Encyclopedia of Type Strains, Phase III (KMG-III): the genomes of soil and plant-associated and newly described type strains.</title>
        <authorList>
            <person name="Whitman W."/>
        </authorList>
    </citation>
    <scope>NUCLEOTIDE SEQUENCE [LARGE SCALE GENOMIC DNA]</scope>
    <source>
        <strain evidence="4 5">CGMCC 1.07653</strain>
    </source>
</reference>
<comment type="cofactor">
    <cofactor evidence="2">
        <name>[2Fe-2S] cluster</name>
        <dbReference type="ChEBI" id="CHEBI:190135"/>
    </cofactor>
</comment>
<evidence type="ECO:0000313" key="4">
    <source>
        <dbReference type="EMBL" id="PSL42733.1"/>
    </source>
</evidence>